<evidence type="ECO:0000259" key="2">
    <source>
        <dbReference type="Pfam" id="PF24289"/>
    </source>
</evidence>
<sequence>MMRKILIFICFLLSSNISDAQNLIILAQQETKMYNQTWFYSGSGNSLQETKIKEYWNEDFYINSIAYTSKGWFVTMAKGLKWTNQSYSYKSSWPDEWIHEKKKAGYMITSLSSSNSNWMVVMSQNTDYNAQEICSAPWATQREWIKKWWNNDYYITSVTCRNGMWTVVMSKTSLYTDQTYMFSSTVDGIKEKIKIKWDEGYRIIAFEYGGGEYLCVMCKLANAKTPMQKYQINSSDINNFIKEIWNDSYDVIYVGG</sequence>
<feature type="domain" description="DUF7477" evidence="2">
    <location>
        <begin position="15"/>
        <end position="132"/>
    </location>
</feature>
<accession>A0AA91A967</accession>
<comment type="caution">
    <text evidence="3">The sequence shown here is derived from an EMBL/GenBank/DDBJ whole genome shotgun (WGS) entry which is preliminary data.</text>
</comment>
<name>A0AA91A967_9BACT</name>
<feature type="chain" id="PRO_5041659263" description="DUF7477 domain-containing protein" evidence="1">
    <location>
        <begin position="21"/>
        <end position="256"/>
    </location>
</feature>
<feature type="signal peptide" evidence="1">
    <location>
        <begin position="1"/>
        <end position="20"/>
    </location>
</feature>
<dbReference type="Proteomes" id="UP000421283">
    <property type="component" value="Unassembled WGS sequence"/>
</dbReference>
<evidence type="ECO:0000313" key="4">
    <source>
        <dbReference type="Proteomes" id="UP000421283"/>
    </source>
</evidence>
<protein>
    <recommendedName>
        <fullName evidence="2">DUF7477 domain-containing protein</fullName>
    </recommendedName>
</protein>
<proteinExistence type="predicted"/>
<keyword evidence="1" id="KW-0732">Signal</keyword>
<evidence type="ECO:0000313" key="3">
    <source>
        <dbReference type="EMBL" id="MQO93660.1"/>
    </source>
</evidence>
<dbReference type="RefSeq" id="WP_022121749.1">
    <property type="nucleotide sequence ID" value="NZ_JAQDGK010000095.1"/>
</dbReference>
<feature type="domain" description="DUF7477" evidence="2">
    <location>
        <begin position="140"/>
        <end position="251"/>
    </location>
</feature>
<dbReference type="AlphaFoldDB" id="A0AA91A967"/>
<dbReference type="InterPro" id="IPR055900">
    <property type="entry name" value="DUF7477"/>
</dbReference>
<gene>
    <name evidence="3" type="ORF">F7D31_13545</name>
</gene>
<evidence type="ECO:0000256" key="1">
    <source>
        <dbReference type="SAM" id="SignalP"/>
    </source>
</evidence>
<dbReference type="EMBL" id="VZAP01000164">
    <property type="protein sequence ID" value="MQO93660.1"/>
    <property type="molecule type" value="Genomic_DNA"/>
</dbReference>
<organism evidence="3 4">
    <name type="scientific">Segatella copri</name>
    <dbReference type="NCBI Taxonomy" id="165179"/>
    <lineage>
        <taxon>Bacteria</taxon>
        <taxon>Pseudomonadati</taxon>
        <taxon>Bacteroidota</taxon>
        <taxon>Bacteroidia</taxon>
        <taxon>Bacteroidales</taxon>
        <taxon>Prevotellaceae</taxon>
        <taxon>Segatella</taxon>
    </lineage>
</organism>
<dbReference type="Pfam" id="PF24289">
    <property type="entry name" value="DUF7477"/>
    <property type="match status" value="2"/>
</dbReference>
<reference evidence="4" key="1">
    <citation type="submission" date="2019-09" db="EMBL/GenBank/DDBJ databases">
        <title>Distinct polysaccharide growth profiles of human intestinal Prevotella copri isolates.</title>
        <authorList>
            <person name="Fehlner-Peach H."/>
            <person name="Magnabosco C."/>
            <person name="Raghavan V."/>
            <person name="Scher J.U."/>
            <person name="Tett A."/>
            <person name="Cox L.M."/>
            <person name="Gottsegen C."/>
            <person name="Watters A."/>
            <person name="Wiltshire- Gordon J.D."/>
            <person name="Segata N."/>
            <person name="Bonneau R."/>
            <person name="Littman D.R."/>
        </authorList>
    </citation>
    <scope>NUCLEOTIDE SEQUENCE [LARGE SCALE GENOMIC DNA]</scope>
    <source>
        <strain evidence="4">iAU3127</strain>
    </source>
</reference>